<dbReference type="PANTHER" id="PTHR23015">
    <property type="entry name" value="UNCHARACTERIZED C.ELEGANS PROTEIN"/>
    <property type="match status" value="1"/>
</dbReference>
<dbReference type="SMART" id="SM00256">
    <property type="entry name" value="FBOX"/>
    <property type="match status" value="1"/>
</dbReference>
<dbReference type="EMBL" id="DS268585">
    <property type="protein sequence ID" value="EFO91956.1"/>
    <property type="molecule type" value="Genomic_DNA"/>
</dbReference>
<dbReference type="PANTHER" id="PTHR23015:SF4">
    <property type="entry name" value="DUF38 DOMAIN-CONTAINING PROTEIN-RELATED"/>
    <property type="match status" value="1"/>
</dbReference>
<dbReference type="Pfam" id="PF00646">
    <property type="entry name" value="F-box"/>
    <property type="match status" value="1"/>
</dbReference>
<dbReference type="InterPro" id="IPR041426">
    <property type="entry name" value="Mos1_HTH"/>
</dbReference>
<dbReference type="FunCoup" id="E3NBG4">
    <property type="interactions" value="2010"/>
</dbReference>
<protein>
    <recommendedName>
        <fullName evidence="1">F-box domain-containing protein</fullName>
    </recommendedName>
</protein>
<dbReference type="InParanoid" id="E3NBG4"/>
<dbReference type="PROSITE" id="PS50181">
    <property type="entry name" value="FBOX"/>
    <property type="match status" value="1"/>
</dbReference>
<dbReference type="Proteomes" id="UP000008281">
    <property type="component" value="Unassembled WGS sequence"/>
</dbReference>
<evidence type="ECO:0000313" key="2">
    <source>
        <dbReference type="EMBL" id="EFO91956.1"/>
    </source>
</evidence>
<dbReference type="Pfam" id="PF17906">
    <property type="entry name" value="HTH_48"/>
    <property type="match status" value="1"/>
</dbReference>
<keyword evidence="3" id="KW-1185">Reference proteome</keyword>
<organism evidence="3">
    <name type="scientific">Caenorhabditis remanei</name>
    <name type="common">Caenorhabditis vulgaris</name>
    <dbReference type="NCBI Taxonomy" id="31234"/>
    <lineage>
        <taxon>Eukaryota</taxon>
        <taxon>Metazoa</taxon>
        <taxon>Ecdysozoa</taxon>
        <taxon>Nematoda</taxon>
        <taxon>Chromadorea</taxon>
        <taxon>Rhabditida</taxon>
        <taxon>Rhabditina</taxon>
        <taxon>Rhabditomorpha</taxon>
        <taxon>Rhabditoidea</taxon>
        <taxon>Rhabditidae</taxon>
        <taxon>Peloderinae</taxon>
        <taxon>Caenorhabditis</taxon>
    </lineage>
</organism>
<dbReference type="HOGENOM" id="CLU_030831_2_0_1"/>
<dbReference type="OMA" id="ESCHINT"/>
<dbReference type="Pfam" id="PF01827">
    <property type="entry name" value="FTH"/>
    <property type="match status" value="1"/>
</dbReference>
<evidence type="ECO:0000259" key="1">
    <source>
        <dbReference type="PROSITE" id="PS50181"/>
    </source>
</evidence>
<reference evidence="2" key="1">
    <citation type="submission" date="2007-07" db="EMBL/GenBank/DDBJ databases">
        <title>PCAP assembly of the Caenorhabditis remanei genome.</title>
        <authorList>
            <consortium name="The Caenorhabditis remanei Sequencing Consortium"/>
            <person name="Wilson R.K."/>
        </authorList>
    </citation>
    <scope>NUCLEOTIDE SEQUENCE [LARGE SCALE GENOMIC DNA]</scope>
    <source>
        <strain evidence="2">PB4641</strain>
    </source>
</reference>
<evidence type="ECO:0000313" key="3">
    <source>
        <dbReference type="Proteomes" id="UP000008281"/>
    </source>
</evidence>
<dbReference type="AlphaFoldDB" id="E3NBG4"/>
<sequence>MTGLPSNSPFDFSKRFRMMTISIGSKSIPRRLEGEKYHRNKIFPIFTYSRDLPDIRGCILSDVINGKSAEKSMDDLCDAFNNHYIDKEDHAYWFKRFENGHLFTRVTFSDFPEDIVAEIVGKCDIKSYLELRKVSHGLRTFIDQLKPPYRNIKIHIWPYQINLSFNDVLLEYSHSQEPEVAFEELKFALRNPKLQLKTLRLVWYRSPFRDEIVRRYTKMFDNLLNSLNHKIHVEHCSISVEEEEGVISVLKCLKPGTLEMVTLTGGLSHENNQISTLEQWKQAKHAKIGIVLRVPIKHLSHFTTFEVDTASLFTVDLEEIVDALSKSTNFESCHINTAVALDTKRIERELKLQSTSLPREYSIPNSDLFIQFFLNRQSFQIHKKSHLDI</sequence>
<proteinExistence type="predicted"/>
<dbReference type="InterPro" id="IPR001810">
    <property type="entry name" value="F-box_dom"/>
</dbReference>
<gene>
    <name evidence="2" type="ORF">CRE_11433</name>
</gene>
<dbReference type="InterPro" id="IPR002900">
    <property type="entry name" value="DUF38/FTH_CAE_spp"/>
</dbReference>
<feature type="domain" description="F-box" evidence="1">
    <location>
        <begin position="105"/>
        <end position="152"/>
    </location>
</feature>
<accession>E3NBG4</accession>
<dbReference type="CDD" id="cd22150">
    <property type="entry name" value="F-box_CeFBXA-like"/>
    <property type="match status" value="1"/>
</dbReference>
<dbReference type="GO" id="GO:0045087">
    <property type="term" value="P:innate immune response"/>
    <property type="evidence" value="ECO:0007669"/>
    <property type="project" value="TreeGrafter"/>
</dbReference>
<dbReference type="InterPro" id="IPR040161">
    <property type="entry name" value="FB224"/>
</dbReference>
<name>E3NBG4_CAERE</name>